<dbReference type="Pfam" id="PF13041">
    <property type="entry name" value="PPR_2"/>
    <property type="match status" value="2"/>
</dbReference>
<dbReference type="AlphaFoldDB" id="A0AAV3QDV5"/>
<name>A0AAV3QDV5_LITER</name>
<organism evidence="4 5">
    <name type="scientific">Lithospermum erythrorhizon</name>
    <name type="common">Purple gromwell</name>
    <name type="synonym">Lithospermum officinale var. erythrorhizon</name>
    <dbReference type="NCBI Taxonomy" id="34254"/>
    <lineage>
        <taxon>Eukaryota</taxon>
        <taxon>Viridiplantae</taxon>
        <taxon>Streptophyta</taxon>
        <taxon>Embryophyta</taxon>
        <taxon>Tracheophyta</taxon>
        <taxon>Spermatophyta</taxon>
        <taxon>Magnoliopsida</taxon>
        <taxon>eudicotyledons</taxon>
        <taxon>Gunneridae</taxon>
        <taxon>Pentapetalae</taxon>
        <taxon>asterids</taxon>
        <taxon>lamiids</taxon>
        <taxon>Boraginales</taxon>
        <taxon>Boraginaceae</taxon>
        <taxon>Boraginoideae</taxon>
        <taxon>Lithospermeae</taxon>
        <taxon>Lithospermum</taxon>
    </lineage>
</organism>
<dbReference type="Gene3D" id="1.25.40.10">
    <property type="entry name" value="Tetratricopeptide repeat domain"/>
    <property type="match status" value="2"/>
</dbReference>
<dbReference type="GO" id="GO:0010019">
    <property type="term" value="P:chloroplast-nucleus signaling pathway"/>
    <property type="evidence" value="ECO:0007669"/>
    <property type="project" value="TreeGrafter"/>
</dbReference>
<comment type="similarity">
    <text evidence="1">Belongs to the PPR family. P subfamily.</text>
</comment>
<comment type="caution">
    <text evidence="4">The sequence shown here is derived from an EMBL/GenBank/DDBJ whole genome shotgun (WGS) entry which is preliminary data.</text>
</comment>
<dbReference type="InterPro" id="IPR011990">
    <property type="entry name" value="TPR-like_helical_dom_sf"/>
</dbReference>
<feature type="repeat" description="PPR" evidence="3">
    <location>
        <begin position="276"/>
        <end position="310"/>
    </location>
</feature>
<evidence type="ECO:0000313" key="5">
    <source>
        <dbReference type="Proteomes" id="UP001454036"/>
    </source>
</evidence>
<evidence type="ECO:0000256" key="1">
    <source>
        <dbReference type="ARBA" id="ARBA00007626"/>
    </source>
</evidence>
<dbReference type="PROSITE" id="PS51375">
    <property type="entry name" value="PPR"/>
    <property type="match status" value="5"/>
</dbReference>
<keyword evidence="5" id="KW-1185">Reference proteome</keyword>
<gene>
    <name evidence="4" type="ORF">LIER_39272</name>
</gene>
<feature type="repeat" description="PPR" evidence="3">
    <location>
        <begin position="206"/>
        <end position="240"/>
    </location>
</feature>
<dbReference type="EMBL" id="BAABME010020857">
    <property type="protein sequence ID" value="GAA0161655.1"/>
    <property type="molecule type" value="Genomic_DNA"/>
</dbReference>
<feature type="repeat" description="PPR" evidence="3">
    <location>
        <begin position="135"/>
        <end position="170"/>
    </location>
</feature>
<dbReference type="Pfam" id="PF01535">
    <property type="entry name" value="PPR"/>
    <property type="match status" value="2"/>
</dbReference>
<dbReference type="GO" id="GO:0031930">
    <property type="term" value="P:mitochondria-nucleus signaling pathway"/>
    <property type="evidence" value="ECO:0007669"/>
    <property type="project" value="TreeGrafter"/>
</dbReference>
<evidence type="ECO:0008006" key="6">
    <source>
        <dbReference type="Google" id="ProtNLM"/>
    </source>
</evidence>
<dbReference type="PANTHER" id="PTHR47936">
    <property type="entry name" value="PPR_LONG DOMAIN-CONTAINING PROTEIN"/>
    <property type="match status" value="1"/>
</dbReference>
<reference evidence="4 5" key="1">
    <citation type="submission" date="2024-01" db="EMBL/GenBank/DDBJ databases">
        <title>The complete chloroplast genome sequence of Lithospermum erythrorhizon: insights into the phylogenetic relationship among Boraginaceae species and the maternal lineages of purple gromwells.</title>
        <authorList>
            <person name="Okada T."/>
            <person name="Watanabe K."/>
        </authorList>
    </citation>
    <scope>NUCLEOTIDE SEQUENCE [LARGE SCALE GENOMIC DNA]</scope>
</reference>
<sequence length="389" mass="44025">MSSSSLASRLHGIFSKTSKLTSATTSLATTKKPPPTSPIVYPLEVDALVNNFNEYSNSSNFRRRKHHYEIVVHRLAKGNHFSAIETILEHQKKYKQSMADEGFAVRLIMLYGKSCMFDHAYKVFDEMPQYNCPRTVVSFNALLSACVKSKNLDKIREIFTKVREDLGVEPNVISYNLVIKALCELKEFDSAMKLLEEMEESAICPDSVSYNTIFEAYHRENNLDEAEKLWRKMEEKGVIANARTFNAKLRILIGDDRVQEALELIENMVNGEVKPDKFSYNAVIKGCVGSGKLEEAKMLHGKMGRDGCLPDHTTFAMLIPFACDKGDIDFSLSLCKQAVELQVSVYKSLMQRVINTLIEKSKIDEANELVALLSLSKKHRYTLILPVTE</sequence>
<evidence type="ECO:0000313" key="4">
    <source>
        <dbReference type="EMBL" id="GAA0161655.1"/>
    </source>
</evidence>
<keyword evidence="2" id="KW-0677">Repeat</keyword>
<dbReference type="NCBIfam" id="TIGR00756">
    <property type="entry name" value="PPR"/>
    <property type="match status" value="5"/>
</dbReference>
<dbReference type="PANTHER" id="PTHR47936:SF5">
    <property type="entry name" value="PENTACOTRIPEPTIDE-REPEAT REGION OF PRORP DOMAIN-CONTAINING PROTEIN"/>
    <property type="match status" value="1"/>
</dbReference>
<dbReference type="InterPro" id="IPR002885">
    <property type="entry name" value="PPR_rpt"/>
</dbReference>
<feature type="repeat" description="PPR" evidence="3">
    <location>
        <begin position="241"/>
        <end position="275"/>
    </location>
</feature>
<evidence type="ECO:0000256" key="2">
    <source>
        <dbReference type="ARBA" id="ARBA00022737"/>
    </source>
</evidence>
<proteinExistence type="inferred from homology"/>
<accession>A0AAV3QDV5</accession>
<evidence type="ECO:0000256" key="3">
    <source>
        <dbReference type="PROSITE-ProRule" id="PRU00708"/>
    </source>
</evidence>
<dbReference type="SUPFAM" id="SSF48452">
    <property type="entry name" value="TPR-like"/>
    <property type="match status" value="1"/>
</dbReference>
<dbReference type="Proteomes" id="UP001454036">
    <property type="component" value="Unassembled WGS sequence"/>
</dbReference>
<dbReference type="GO" id="GO:0009507">
    <property type="term" value="C:chloroplast"/>
    <property type="evidence" value="ECO:0007669"/>
    <property type="project" value="TreeGrafter"/>
</dbReference>
<protein>
    <recommendedName>
        <fullName evidence="6">Pentatricopeptide repeat-containing protein</fullName>
    </recommendedName>
</protein>
<feature type="repeat" description="PPR" evidence="3">
    <location>
        <begin position="171"/>
        <end position="205"/>
    </location>
</feature>